<evidence type="ECO:0000259" key="2">
    <source>
        <dbReference type="Pfam" id="PF21186"/>
    </source>
</evidence>
<gene>
    <name evidence="3" type="ORF">GALL_58090</name>
</gene>
<protein>
    <submittedName>
        <fullName evidence="3">Uncharacterized protein</fullName>
    </submittedName>
</protein>
<organism evidence="3">
    <name type="scientific">mine drainage metagenome</name>
    <dbReference type="NCBI Taxonomy" id="410659"/>
    <lineage>
        <taxon>unclassified sequences</taxon>
        <taxon>metagenomes</taxon>
        <taxon>ecological metagenomes</taxon>
    </lineage>
</organism>
<dbReference type="EMBL" id="MLJW01000016">
    <property type="protein sequence ID" value="OIR12742.1"/>
    <property type="molecule type" value="Genomic_DNA"/>
</dbReference>
<dbReference type="InterPro" id="IPR041218">
    <property type="entry name" value="DUF5606"/>
</dbReference>
<dbReference type="Gene3D" id="1.10.10.1650">
    <property type="match status" value="1"/>
</dbReference>
<comment type="caution">
    <text evidence="3">The sequence shown here is derived from an EMBL/GenBank/DDBJ whole genome shotgun (WGS) entry which is preliminary data.</text>
</comment>
<accession>A0A1J5TL55</accession>
<dbReference type="Pfam" id="PF18347">
    <property type="entry name" value="DUF5606"/>
    <property type="match status" value="1"/>
</dbReference>
<feature type="domain" description="DUF6852" evidence="2">
    <location>
        <begin position="52"/>
        <end position="117"/>
    </location>
</feature>
<dbReference type="InterPro" id="IPR049282">
    <property type="entry name" value="BVU_3817_N_sf"/>
</dbReference>
<sequence>MEYSKLISISGMSGLFEVLGSKTDGAIVRSLEDKTTKFVSSRIHNFSHLESIEIFTIRENVNLVEIFQAMDKSKEKLPSEKDPKAITAYFKKVYADMDFDRVYASDMKKMVKWFGILKEHKVEFKLTETEEEETTEEKA</sequence>
<dbReference type="Pfam" id="PF21186">
    <property type="entry name" value="DUF6852"/>
    <property type="match status" value="1"/>
</dbReference>
<feature type="domain" description="DUF5606" evidence="1">
    <location>
        <begin position="5"/>
        <end position="49"/>
    </location>
</feature>
<evidence type="ECO:0000313" key="3">
    <source>
        <dbReference type="EMBL" id="OIR12742.1"/>
    </source>
</evidence>
<dbReference type="AlphaFoldDB" id="A0A1J5TL55"/>
<proteinExistence type="predicted"/>
<dbReference type="InterPro" id="IPR049280">
    <property type="entry name" value="DUF6852"/>
</dbReference>
<dbReference type="Gene3D" id="2.30.30.730">
    <property type="match status" value="1"/>
</dbReference>
<evidence type="ECO:0000259" key="1">
    <source>
        <dbReference type="Pfam" id="PF18347"/>
    </source>
</evidence>
<name>A0A1J5TL55_9ZZZZ</name>
<dbReference type="InterPro" id="IPR049281">
    <property type="entry name" value="BVU_3817-like_C_sf"/>
</dbReference>
<reference evidence="3" key="1">
    <citation type="submission" date="2016-10" db="EMBL/GenBank/DDBJ databases">
        <title>Sequence of Gallionella enrichment culture.</title>
        <authorList>
            <person name="Poehlein A."/>
            <person name="Muehling M."/>
            <person name="Daniel R."/>
        </authorList>
    </citation>
    <scope>NUCLEOTIDE SEQUENCE</scope>
</reference>